<keyword evidence="2" id="KW-0472">Membrane</keyword>
<evidence type="ECO:0000256" key="1">
    <source>
        <dbReference type="SAM" id="MobiDB-lite"/>
    </source>
</evidence>
<name>A0A644SYU1_9ZZZZ</name>
<dbReference type="Pfam" id="PF20377">
    <property type="entry name" value="DUF6672"/>
    <property type="match status" value="1"/>
</dbReference>
<keyword evidence="2" id="KW-1133">Transmembrane helix</keyword>
<proteinExistence type="predicted"/>
<feature type="transmembrane region" description="Helical" evidence="2">
    <location>
        <begin position="12"/>
        <end position="32"/>
    </location>
</feature>
<sequence>MKKTKKPASTRSLIARSILLALYIAVMLIMVITGRRHTILIDNKDAPDDSYMAIDGMEVQIDNQEALEYYPGDRDKAVVQGQRHKIKVDMFMEGREFEASFRIPFGQDMILLSVPKLAAGIEPYFEPFTVLESIASDAANEAPTSFGADSPVGLEEGPPAPELIQ</sequence>
<keyword evidence="2" id="KW-0812">Transmembrane</keyword>
<comment type="caution">
    <text evidence="3">The sequence shown here is derived from an EMBL/GenBank/DDBJ whole genome shotgun (WGS) entry which is preliminary data.</text>
</comment>
<evidence type="ECO:0000256" key="2">
    <source>
        <dbReference type="SAM" id="Phobius"/>
    </source>
</evidence>
<accession>A0A644SYU1</accession>
<reference evidence="3" key="1">
    <citation type="submission" date="2019-08" db="EMBL/GenBank/DDBJ databases">
        <authorList>
            <person name="Kucharzyk K."/>
            <person name="Murdoch R.W."/>
            <person name="Higgins S."/>
            <person name="Loffler F."/>
        </authorList>
    </citation>
    <scope>NUCLEOTIDE SEQUENCE</scope>
</reference>
<feature type="region of interest" description="Disordered" evidence="1">
    <location>
        <begin position="140"/>
        <end position="165"/>
    </location>
</feature>
<gene>
    <name evidence="3" type="ORF">SDC9_05289</name>
</gene>
<dbReference type="AlphaFoldDB" id="A0A644SYU1"/>
<dbReference type="EMBL" id="VSSQ01000010">
    <property type="protein sequence ID" value="MPL59734.1"/>
    <property type="molecule type" value="Genomic_DNA"/>
</dbReference>
<organism evidence="3">
    <name type="scientific">bioreactor metagenome</name>
    <dbReference type="NCBI Taxonomy" id="1076179"/>
    <lineage>
        <taxon>unclassified sequences</taxon>
        <taxon>metagenomes</taxon>
        <taxon>ecological metagenomes</taxon>
    </lineage>
</organism>
<evidence type="ECO:0000313" key="3">
    <source>
        <dbReference type="EMBL" id="MPL59734.1"/>
    </source>
</evidence>
<dbReference type="InterPro" id="IPR046654">
    <property type="entry name" value="DUF6672"/>
</dbReference>
<protein>
    <submittedName>
        <fullName evidence="3">Uncharacterized protein</fullName>
    </submittedName>
</protein>